<dbReference type="SUPFAM" id="SSF54593">
    <property type="entry name" value="Glyoxalase/Bleomycin resistance protein/Dihydroxybiphenyl dioxygenase"/>
    <property type="match status" value="1"/>
</dbReference>
<dbReference type="PROSITE" id="PS51819">
    <property type="entry name" value="VOC"/>
    <property type="match status" value="1"/>
</dbReference>
<feature type="domain" description="VOC" evidence="1">
    <location>
        <begin position="5"/>
        <end position="126"/>
    </location>
</feature>
<reference evidence="3" key="1">
    <citation type="journal article" date="2019" name="Int. J. Syst. Evol. Microbiol.">
        <title>The Global Catalogue of Microorganisms (GCM) 10K type strain sequencing project: providing services to taxonomists for standard genome sequencing and annotation.</title>
        <authorList>
            <consortium name="The Broad Institute Genomics Platform"/>
            <consortium name="The Broad Institute Genome Sequencing Center for Infectious Disease"/>
            <person name="Wu L."/>
            <person name="Ma J."/>
        </authorList>
    </citation>
    <scope>NUCLEOTIDE SEQUENCE [LARGE SCALE GENOMIC DNA]</scope>
    <source>
        <strain evidence="3">CCUG 53762</strain>
    </source>
</reference>
<dbReference type="PANTHER" id="PTHR33993">
    <property type="entry name" value="GLYOXALASE-RELATED"/>
    <property type="match status" value="1"/>
</dbReference>
<dbReference type="InterPro" id="IPR052164">
    <property type="entry name" value="Anthracycline_SecMetBiosynth"/>
</dbReference>
<name>A0ABW4IFE4_9SPHI</name>
<dbReference type="Pfam" id="PF00903">
    <property type="entry name" value="Glyoxalase"/>
    <property type="match status" value="1"/>
</dbReference>
<sequence>MEYNPFVHIEIYVDNLDRAVRFYETVLNIEMSYLTSPDSVADEQMVFFPGSEKVFGCGGSLVKSAQQKPGCNSVVPYFGSEDCAVELGKVEAAGGKVVQSKFSIEPHGFCGIAIDTEGNTIGFHSMQ</sequence>
<dbReference type="EMBL" id="JBHUDG010000019">
    <property type="protein sequence ID" value="MFD1630682.1"/>
    <property type="molecule type" value="Genomic_DNA"/>
</dbReference>
<dbReference type="Gene3D" id="3.10.180.10">
    <property type="entry name" value="2,3-Dihydroxybiphenyl 1,2-Dioxygenase, domain 1"/>
    <property type="match status" value="1"/>
</dbReference>
<protein>
    <submittedName>
        <fullName evidence="2">VOC family protein</fullName>
    </submittedName>
</protein>
<dbReference type="InterPro" id="IPR037523">
    <property type="entry name" value="VOC_core"/>
</dbReference>
<dbReference type="CDD" id="cd07247">
    <property type="entry name" value="SgaA_N_like"/>
    <property type="match status" value="1"/>
</dbReference>
<evidence type="ECO:0000313" key="3">
    <source>
        <dbReference type="Proteomes" id="UP001597118"/>
    </source>
</evidence>
<dbReference type="InterPro" id="IPR029068">
    <property type="entry name" value="Glyas_Bleomycin-R_OHBP_Dase"/>
</dbReference>
<proteinExistence type="predicted"/>
<dbReference type="RefSeq" id="WP_379663060.1">
    <property type="nucleotide sequence ID" value="NZ_JBHUDG010000019.1"/>
</dbReference>
<dbReference type="Proteomes" id="UP001597118">
    <property type="component" value="Unassembled WGS sequence"/>
</dbReference>
<organism evidence="2 3">
    <name type="scientific">Pseudopedobacter beijingensis</name>
    <dbReference type="NCBI Taxonomy" id="1207056"/>
    <lineage>
        <taxon>Bacteria</taxon>
        <taxon>Pseudomonadati</taxon>
        <taxon>Bacteroidota</taxon>
        <taxon>Sphingobacteriia</taxon>
        <taxon>Sphingobacteriales</taxon>
        <taxon>Sphingobacteriaceae</taxon>
        <taxon>Pseudopedobacter</taxon>
    </lineage>
</organism>
<evidence type="ECO:0000259" key="1">
    <source>
        <dbReference type="PROSITE" id="PS51819"/>
    </source>
</evidence>
<evidence type="ECO:0000313" key="2">
    <source>
        <dbReference type="EMBL" id="MFD1630682.1"/>
    </source>
</evidence>
<keyword evidence="3" id="KW-1185">Reference proteome</keyword>
<dbReference type="PANTHER" id="PTHR33993:SF2">
    <property type="entry name" value="VOC DOMAIN-CONTAINING PROTEIN"/>
    <property type="match status" value="1"/>
</dbReference>
<comment type="caution">
    <text evidence="2">The sequence shown here is derived from an EMBL/GenBank/DDBJ whole genome shotgun (WGS) entry which is preliminary data.</text>
</comment>
<gene>
    <name evidence="2" type="ORF">ACFSAH_12385</name>
</gene>
<accession>A0ABW4IFE4</accession>
<dbReference type="InterPro" id="IPR004360">
    <property type="entry name" value="Glyas_Fos-R_dOase_dom"/>
</dbReference>